<evidence type="ECO:0008006" key="3">
    <source>
        <dbReference type="Google" id="ProtNLM"/>
    </source>
</evidence>
<keyword evidence="2" id="KW-1185">Reference proteome</keyword>
<dbReference type="RefSeq" id="WP_201685341.1">
    <property type="nucleotide sequence ID" value="NZ_JAEQNA010000007.1"/>
</dbReference>
<dbReference type="SUPFAM" id="SSF48452">
    <property type="entry name" value="TPR-like"/>
    <property type="match status" value="1"/>
</dbReference>
<dbReference type="EMBL" id="JAEQNA010000007">
    <property type="protein sequence ID" value="MBL0422273.1"/>
    <property type="molecule type" value="Genomic_DNA"/>
</dbReference>
<organism evidence="1 2">
    <name type="scientific">Ramlibacter aurantiacus</name>
    <dbReference type="NCBI Taxonomy" id="2801330"/>
    <lineage>
        <taxon>Bacteria</taxon>
        <taxon>Pseudomonadati</taxon>
        <taxon>Pseudomonadota</taxon>
        <taxon>Betaproteobacteria</taxon>
        <taxon>Burkholderiales</taxon>
        <taxon>Comamonadaceae</taxon>
        <taxon>Ramlibacter</taxon>
    </lineage>
</organism>
<name>A0A937D7Q9_9BURK</name>
<comment type="caution">
    <text evidence="1">The sequence shown here is derived from an EMBL/GenBank/DDBJ whole genome shotgun (WGS) entry which is preliminary data.</text>
</comment>
<dbReference type="InterPro" id="IPR011990">
    <property type="entry name" value="TPR-like_helical_dom_sf"/>
</dbReference>
<proteinExistence type="predicted"/>
<gene>
    <name evidence="1" type="ORF">JI739_18135</name>
</gene>
<dbReference type="Gene3D" id="1.25.40.10">
    <property type="entry name" value="Tetratricopeptide repeat domain"/>
    <property type="match status" value="1"/>
</dbReference>
<reference evidence="1" key="1">
    <citation type="submission" date="2021-01" db="EMBL/GenBank/DDBJ databases">
        <title>Ramlibacter sp. strain AW1 16S ribosomal RNA gene Genome sequencing and assembly.</title>
        <authorList>
            <person name="Kang M."/>
        </authorList>
    </citation>
    <scope>NUCLEOTIDE SEQUENCE</scope>
    <source>
        <strain evidence="1">AW1</strain>
    </source>
</reference>
<evidence type="ECO:0000313" key="2">
    <source>
        <dbReference type="Proteomes" id="UP000613011"/>
    </source>
</evidence>
<accession>A0A937D7Q9</accession>
<dbReference type="AlphaFoldDB" id="A0A937D7Q9"/>
<protein>
    <recommendedName>
        <fullName evidence="3">Tetratricopeptide repeat protein</fullName>
    </recommendedName>
</protein>
<sequence length="258" mass="28412">MPGWNVNPYGREYQFDEKRVLELWSRLHAGDAEPLPESEAVLAGWVLFHRGEFAKAVEVGLAAGGAGITLANKASAVHATHLENREDVRLELFLQTAERAWAQAQQDPQNPNAWFWHAYCLGRYSQGVSVAKALAQGLGGKVRTSLERVIELQPLHADAHIALGTFHAEVIDKVGELIGGMTYGAKREVGLRMFEEGLRLNPGSAIAMIEVASGLLMLQGEAALPRATRLYEQAANCEPLDALERLNVERARQELRDQ</sequence>
<dbReference type="Proteomes" id="UP000613011">
    <property type="component" value="Unassembled WGS sequence"/>
</dbReference>
<evidence type="ECO:0000313" key="1">
    <source>
        <dbReference type="EMBL" id="MBL0422273.1"/>
    </source>
</evidence>